<keyword evidence="3" id="KW-1133">Transmembrane helix</keyword>
<dbReference type="SUPFAM" id="SSF51735">
    <property type="entry name" value="NAD(P)-binding Rossmann-fold domains"/>
    <property type="match status" value="2"/>
</dbReference>
<comment type="caution">
    <text evidence="5">The sequence shown here is derived from an EMBL/GenBank/DDBJ whole genome shotgun (WGS) entry which is preliminary data.</text>
</comment>
<keyword evidence="3" id="KW-0812">Transmembrane</keyword>
<dbReference type="InterPro" id="IPR050425">
    <property type="entry name" value="NAD(P)_dehydrat-like"/>
</dbReference>
<sequence>MESKARVCVTGASGFIGSCLVKKLLDKGYVVHATVRNLGDEKVGILKALPGADSRLLLFEADIYDSGTFEAPIEGCQFVFLVATLYEHISLSSKYKDTTEAALDGIRTILQLCGQSGTVKRVVYTGSISAASPLKEDSTGYGDCFDESCWTSLGVSCPYFHDNFKAYIRSKTQSKKEFLSYNNKEKREFEVVSLSCGVVGGDTILLYASESMHMIMSPVSGIEVFHNGLKSLQALFSSIPLVSVGDVCEAHVFCIEKPGMVGRYFCAAGYPTMKDITDYFAKMFPELKLIKEVDGNGKSLKASSNKLVDLGFKYKHIVEEQQNQSGAAEAWWAHNPQDVKILSIVAAKIILHQVGYGEARSECICIWTDHSSNHQSSNTERGSILRHPSTSRDENKVGLLKALPGADSRLLLFEADIYDSGTFEAPIKGCQFVFLVATPHQHNTLSFKACSTVVYTGSVTAASPLKEDFTGYVECFDESCWTSQDLVSPYLDDDFKAGIKSKTQSEKEILSYNSKGRREFEVVSLTCGLVGGDTILPSASESMLMIISPLSGIEVSHNDLKAEQALLSSIPLVSVEDVCEAHVFCIEQPVMAGRFLCAYTLLQILLFLLFSLLERIPHTSFLGIERNPTKIQTD</sequence>
<dbReference type="PANTHER" id="PTHR10366:SF696">
    <property type="entry name" value="OS07G0601900 PROTEIN"/>
    <property type="match status" value="1"/>
</dbReference>
<evidence type="ECO:0000313" key="6">
    <source>
        <dbReference type="Proteomes" id="UP001210211"/>
    </source>
</evidence>
<dbReference type="PANTHER" id="PTHR10366">
    <property type="entry name" value="NAD DEPENDENT EPIMERASE/DEHYDRATASE"/>
    <property type="match status" value="1"/>
</dbReference>
<dbReference type="Gene3D" id="3.40.50.720">
    <property type="entry name" value="NAD(P)-binding Rossmann-like Domain"/>
    <property type="match status" value="2"/>
</dbReference>
<organism evidence="5 6">
    <name type="scientific">Rhynchospora tenuis</name>
    <dbReference type="NCBI Taxonomy" id="198213"/>
    <lineage>
        <taxon>Eukaryota</taxon>
        <taxon>Viridiplantae</taxon>
        <taxon>Streptophyta</taxon>
        <taxon>Embryophyta</taxon>
        <taxon>Tracheophyta</taxon>
        <taxon>Spermatophyta</taxon>
        <taxon>Magnoliopsida</taxon>
        <taxon>Liliopsida</taxon>
        <taxon>Poales</taxon>
        <taxon>Cyperaceae</taxon>
        <taxon>Cyperoideae</taxon>
        <taxon>Rhynchosporeae</taxon>
        <taxon>Rhynchospora</taxon>
    </lineage>
</organism>
<dbReference type="Pfam" id="PF01370">
    <property type="entry name" value="Epimerase"/>
    <property type="match status" value="1"/>
</dbReference>
<dbReference type="GO" id="GO:0016616">
    <property type="term" value="F:oxidoreductase activity, acting on the CH-OH group of donors, NAD or NADP as acceptor"/>
    <property type="evidence" value="ECO:0007669"/>
    <property type="project" value="TreeGrafter"/>
</dbReference>
<evidence type="ECO:0000259" key="4">
    <source>
        <dbReference type="Pfam" id="PF01370"/>
    </source>
</evidence>
<dbReference type="InterPro" id="IPR001509">
    <property type="entry name" value="Epimerase_deHydtase"/>
</dbReference>
<dbReference type="AlphaFoldDB" id="A0AAD6F1N1"/>
<dbReference type="PROSITE" id="PS51257">
    <property type="entry name" value="PROKAR_LIPOPROTEIN"/>
    <property type="match status" value="1"/>
</dbReference>
<accession>A0AAD6F1N1</accession>
<dbReference type="FunFam" id="3.40.50.720:FF:000085">
    <property type="entry name" value="Dihydroflavonol reductase"/>
    <property type="match status" value="1"/>
</dbReference>
<dbReference type="EMBL" id="JAMRDG010000001">
    <property type="protein sequence ID" value="KAJ3708985.1"/>
    <property type="molecule type" value="Genomic_DNA"/>
</dbReference>
<dbReference type="Proteomes" id="UP001210211">
    <property type="component" value="Unassembled WGS sequence"/>
</dbReference>
<evidence type="ECO:0000256" key="1">
    <source>
        <dbReference type="ARBA" id="ARBA00023002"/>
    </source>
</evidence>
<feature type="region of interest" description="Disordered" evidence="2">
    <location>
        <begin position="372"/>
        <end position="391"/>
    </location>
</feature>
<keyword evidence="1" id="KW-0560">Oxidoreductase</keyword>
<reference evidence="5 6" key="1">
    <citation type="journal article" date="2022" name="Cell">
        <title>Repeat-based holocentromeres influence genome architecture and karyotype evolution.</title>
        <authorList>
            <person name="Hofstatter P.G."/>
            <person name="Thangavel G."/>
            <person name="Lux T."/>
            <person name="Neumann P."/>
            <person name="Vondrak T."/>
            <person name="Novak P."/>
            <person name="Zhang M."/>
            <person name="Costa L."/>
            <person name="Castellani M."/>
            <person name="Scott A."/>
            <person name="Toegelov H."/>
            <person name="Fuchs J."/>
            <person name="Mata-Sucre Y."/>
            <person name="Dias Y."/>
            <person name="Vanzela A.L.L."/>
            <person name="Huettel B."/>
            <person name="Almeida C.C.S."/>
            <person name="Simkova H."/>
            <person name="Souza G."/>
            <person name="Pedrosa-Harand A."/>
            <person name="Macas J."/>
            <person name="Mayer K.F.X."/>
            <person name="Houben A."/>
            <person name="Marques A."/>
        </authorList>
    </citation>
    <scope>NUCLEOTIDE SEQUENCE [LARGE SCALE GENOMIC DNA]</scope>
    <source>
        <strain evidence="5">RhyTen1mFocal</strain>
    </source>
</reference>
<feature type="domain" description="NAD-dependent epimerase/dehydratase" evidence="4">
    <location>
        <begin position="7"/>
        <end position="258"/>
    </location>
</feature>
<feature type="transmembrane region" description="Helical" evidence="3">
    <location>
        <begin position="591"/>
        <end position="613"/>
    </location>
</feature>
<gene>
    <name evidence="5" type="ORF">LUZ61_012690</name>
</gene>
<keyword evidence="6" id="KW-1185">Reference proteome</keyword>
<proteinExistence type="predicted"/>
<feature type="compositionally biased region" description="Polar residues" evidence="2">
    <location>
        <begin position="372"/>
        <end position="381"/>
    </location>
</feature>
<evidence type="ECO:0000256" key="2">
    <source>
        <dbReference type="SAM" id="MobiDB-lite"/>
    </source>
</evidence>
<keyword evidence="3" id="KW-0472">Membrane</keyword>
<dbReference type="InterPro" id="IPR036291">
    <property type="entry name" value="NAD(P)-bd_dom_sf"/>
</dbReference>
<protein>
    <recommendedName>
        <fullName evidence="4">NAD-dependent epimerase/dehydratase domain-containing protein</fullName>
    </recommendedName>
</protein>
<evidence type="ECO:0000313" key="5">
    <source>
        <dbReference type="EMBL" id="KAJ3708985.1"/>
    </source>
</evidence>
<name>A0AAD6F1N1_9POAL</name>
<evidence type="ECO:0000256" key="3">
    <source>
        <dbReference type="SAM" id="Phobius"/>
    </source>
</evidence>